<accession>A0A6G0HTQ2</accession>
<evidence type="ECO:0000256" key="1">
    <source>
        <dbReference type="SAM" id="SignalP"/>
    </source>
</evidence>
<comment type="caution">
    <text evidence="2">The sequence shown here is derived from an EMBL/GenBank/DDBJ whole genome shotgun (WGS) entry which is preliminary data.</text>
</comment>
<proteinExistence type="predicted"/>
<name>A0A6G0HTQ2_LARCR</name>
<dbReference type="InterPro" id="IPR036179">
    <property type="entry name" value="Ig-like_dom_sf"/>
</dbReference>
<dbReference type="EMBL" id="REGW02000019">
    <property type="protein sequence ID" value="KAE8282574.1"/>
    <property type="molecule type" value="Genomic_DNA"/>
</dbReference>
<dbReference type="Proteomes" id="UP000424527">
    <property type="component" value="Unassembled WGS sequence"/>
</dbReference>
<gene>
    <name evidence="2" type="ORF">D5F01_LYC19985</name>
</gene>
<feature type="signal peptide" evidence="1">
    <location>
        <begin position="1"/>
        <end position="25"/>
    </location>
</feature>
<dbReference type="AlphaFoldDB" id="A0A6G0HTQ2"/>
<dbReference type="SUPFAM" id="SSF48726">
    <property type="entry name" value="Immunoglobulin"/>
    <property type="match status" value="1"/>
</dbReference>
<dbReference type="Gene3D" id="2.60.40.10">
    <property type="entry name" value="Immunoglobulins"/>
    <property type="match status" value="1"/>
</dbReference>
<evidence type="ECO:0000313" key="2">
    <source>
        <dbReference type="EMBL" id="KAE8282574.1"/>
    </source>
</evidence>
<reference evidence="2 3" key="1">
    <citation type="submission" date="2019-07" db="EMBL/GenBank/DDBJ databases">
        <title>Chromosome genome assembly for large yellow croaker.</title>
        <authorList>
            <person name="Xiao S."/>
        </authorList>
    </citation>
    <scope>NUCLEOTIDE SEQUENCE [LARGE SCALE GENOMIC DNA]</scope>
    <source>
        <strain evidence="2">JMULYC20181020</strain>
        <tissue evidence="2">Muscle</tissue>
    </source>
</reference>
<dbReference type="PANTHER" id="PTHR11422:SF10">
    <property type="entry name" value="IG-LIKE DOMAIN-CONTAINING PROTEIN"/>
    <property type="match status" value="1"/>
</dbReference>
<protein>
    <submittedName>
        <fullName evidence="2">Uncharacterized protein</fullName>
    </submittedName>
</protein>
<keyword evidence="3" id="KW-1185">Reference proteome</keyword>
<dbReference type="InterPro" id="IPR013783">
    <property type="entry name" value="Ig-like_fold"/>
</dbReference>
<evidence type="ECO:0000313" key="3">
    <source>
        <dbReference type="Proteomes" id="UP000424527"/>
    </source>
</evidence>
<organism evidence="2 3">
    <name type="scientific">Larimichthys crocea</name>
    <name type="common">Large yellow croaker</name>
    <name type="synonym">Pseudosciaena crocea</name>
    <dbReference type="NCBI Taxonomy" id="215358"/>
    <lineage>
        <taxon>Eukaryota</taxon>
        <taxon>Metazoa</taxon>
        <taxon>Chordata</taxon>
        <taxon>Craniata</taxon>
        <taxon>Vertebrata</taxon>
        <taxon>Euteleostomi</taxon>
        <taxon>Actinopterygii</taxon>
        <taxon>Neopterygii</taxon>
        <taxon>Teleostei</taxon>
        <taxon>Neoteleostei</taxon>
        <taxon>Acanthomorphata</taxon>
        <taxon>Eupercaria</taxon>
        <taxon>Sciaenidae</taxon>
        <taxon>Larimichthys</taxon>
    </lineage>
</organism>
<feature type="chain" id="PRO_5026260538" evidence="1">
    <location>
        <begin position="26"/>
        <end position="297"/>
    </location>
</feature>
<sequence length="297" mass="33888">MKNVKNRHWFFIDLLCFLAGDLVDSSSLSSTTSLQSIDTVVGNQVVLPCSWKRQLGQAPSPCHIQWTNPADTTVFELRGEEKWQAEEFEGRVEVPMDGLWSGDCSLIIRDVQIGDTGRYESFMVVDGARSKKTRVFIQSVKLSVFDHKNHMSHRPGESLVLDLYTRHSMRVVFQGRNSSEWSDLWMRNDRNSHRLEKHQEKEQLTIKNLQSSDDGHKVLDEHGLAVSTVQLSVEEKSTPLKFHFQEIKSQQVQLPNTAARLSSPCLFLLQVSKFFVWSEIISLVEHLNTHIGTSPAL</sequence>
<dbReference type="PANTHER" id="PTHR11422">
    <property type="entry name" value="T-CELL SURFACE GLYCOPROTEIN CD4"/>
    <property type="match status" value="1"/>
</dbReference>
<keyword evidence="1" id="KW-0732">Signal</keyword>